<feature type="transmembrane region" description="Helical" evidence="6">
    <location>
        <begin position="115"/>
        <end position="134"/>
    </location>
</feature>
<dbReference type="PANTHER" id="PTHR24064">
    <property type="entry name" value="SOLUTE CARRIER FAMILY 22 MEMBER"/>
    <property type="match status" value="1"/>
</dbReference>
<comment type="caution">
    <text evidence="8">The sequence shown here is derived from an EMBL/GenBank/DDBJ whole genome shotgun (WGS) entry which is preliminary data.</text>
</comment>
<keyword evidence="9" id="KW-1185">Reference proteome</keyword>
<feature type="transmembrane region" description="Helical" evidence="6">
    <location>
        <begin position="58"/>
        <end position="80"/>
    </location>
</feature>
<evidence type="ECO:0000256" key="5">
    <source>
        <dbReference type="SAM" id="MobiDB-lite"/>
    </source>
</evidence>
<dbReference type="GO" id="GO:0016020">
    <property type="term" value="C:membrane"/>
    <property type="evidence" value="ECO:0007669"/>
    <property type="project" value="UniProtKB-SubCell"/>
</dbReference>
<comment type="subcellular location">
    <subcellularLocation>
        <location evidence="1">Membrane</location>
        <topology evidence="1">Multi-pass membrane protein</topology>
    </subcellularLocation>
</comment>
<reference evidence="8 9" key="1">
    <citation type="submission" date="2014-10" db="EMBL/GenBank/DDBJ databases">
        <title>Draft genome of the hookworm Ancylostoma caninum.</title>
        <authorList>
            <person name="Mitreva M."/>
        </authorList>
    </citation>
    <scope>NUCLEOTIDE SEQUENCE [LARGE SCALE GENOMIC DNA]</scope>
    <source>
        <strain evidence="8 9">Baltimore</strain>
    </source>
</reference>
<gene>
    <name evidence="8" type="ORF">ANCCAN_22062</name>
</gene>
<proteinExistence type="predicted"/>
<feature type="transmembrane region" description="Helical" evidence="6">
    <location>
        <begin position="6"/>
        <end position="26"/>
    </location>
</feature>
<dbReference type="Proteomes" id="UP000252519">
    <property type="component" value="Unassembled WGS sequence"/>
</dbReference>
<dbReference type="STRING" id="29170.A0A368FIS6"/>
<protein>
    <submittedName>
        <fullName evidence="8">Transporter, major facilitator family protein</fullName>
    </submittedName>
</protein>
<evidence type="ECO:0000256" key="4">
    <source>
        <dbReference type="ARBA" id="ARBA00023136"/>
    </source>
</evidence>
<keyword evidence="3 6" id="KW-1133">Transmembrane helix</keyword>
<feature type="transmembrane region" description="Helical" evidence="6">
    <location>
        <begin position="33"/>
        <end position="52"/>
    </location>
</feature>
<feature type="transmembrane region" description="Helical" evidence="6">
    <location>
        <begin position="257"/>
        <end position="276"/>
    </location>
</feature>
<dbReference type="InterPro" id="IPR005828">
    <property type="entry name" value="MFS_sugar_transport-like"/>
</dbReference>
<dbReference type="Gene3D" id="1.20.1250.20">
    <property type="entry name" value="MFS general substrate transporter like domains"/>
    <property type="match status" value="1"/>
</dbReference>
<dbReference type="PROSITE" id="PS50850">
    <property type="entry name" value="MFS"/>
    <property type="match status" value="1"/>
</dbReference>
<dbReference type="AlphaFoldDB" id="A0A368FIS6"/>
<feature type="domain" description="Major facilitator superfamily (MFS) profile" evidence="7">
    <location>
        <begin position="1"/>
        <end position="367"/>
    </location>
</feature>
<evidence type="ECO:0000313" key="8">
    <source>
        <dbReference type="EMBL" id="RCN32141.1"/>
    </source>
</evidence>
<evidence type="ECO:0000256" key="3">
    <source>
        <dbReference type="ARBA" id="ARBA00022989"/>
    </source>
</evidence>
<dbReference type="SUPFAM" id="SSF103473">
    <property type="entry name" value="MFS general substrate transporter"/>
    <property type="match status" value="1"/>
</dbReference>
<feature type="region of interest" description="Disordered" evidence="5">
    <location>
        <begin position="397"/>
        <end position="421"/>
    </location>
</feature>
<evidence type="ECO:0000259" key="7">
    <source>
        <dbReference type="PROSITE" id="PS50850"/>
    </source>
</evidence>
<dbReference type="Pfam" id="PF00083">
    <property type="entry name" value="Sugar_tr"/>
    <property type="match status" value="1"/>
</dbReference>
<evidence type="ECO:0000313" key="9">
    <source>
        <dbReference type="Proteomes" id="UP000252519"/>
    </source>
</evidence>
<accession>A0A368FIS6</accession>
<name>A0A368FIS6_ANCCA</name>
<dbReference type="InterPro" id="IPR036259">
    <property type="entry name" value="MFS_trans_sf"/>
</dbReference>
<feature type="transmembrane region" description="Helical" evidence="6">
    <location>
        <begin position="188"/>
        <end position="205"/>
    </location>
</feature>
<feature type="transmembrane region" description="Helical" evidence="6">
    <location>
        <begin position="339"/>
        <end position="358"/>
    </location>
</feature>
<dbReference type="EMBL" id="JOJR01001148">
    <property type="protein sequence ID" value="RCN32141.1"/>
    <property type="molecule type" value="Genomic_DNA"/>
</dbReference>
<evidence type="ECO:0000256" key="6">
    <source>
        <dbReference type="SAM" id="Phobius"/>
    </source>
</evidence>
<evidence type="ECO:0000256" key="1">
    <source>
        <dbReference type="ARBA" id="ARBA00004141"/>
    </source>
</evidence>
<keyword evidence="4 6" id="KW-0472">Membrane</keyword>
<organism evidence="8 9">
    <name type="scientific">Ancylostoma caninum</name>
    <name type="common">Dog hookworm</name>
    <dbReference type="NCBI Taxonomy" id="29170"/>
    <lineage>
        <taxon>Eukaryota</taxon>
        <taxon>Metazoa</taxon>
        <taxon>Ecdysozoa</taxon>
        <taxon>Nematoda</taxon>
        <taxon>Chromadorea</taxon>
        <taxon>Rhabditida</taxon>
        <taxon>Rhabditina</taxon>
        <taxon>Rhabditomorpha</taxon>
        <taxon>Strongyloidea</taxon>
        <taxon>Ancylostomatidae</taxon>
        <taxon>Ancylostomatinae</taxon>
        <taxon>Ancylostoma</taxon>
    </lineage>
</organism>
<evidence type="ECO:0000256" key="2">
    <source>
        <dbReference type="ARBA" id="ARBA00022692"/>
    </source>
</evidence>
<dbReference type="GO" id="GO:0022857">
    <property type="term" value="F:transmembrane transporter activity"/>
    <property type="evidence" value="ECO:0007669"/>
    <property type="project" value="InterPro"/>
</dbReference>
<sequence>MAAFSQIQFFGVLIGTFTFGTLSDIYGRKPLSLLVFSIGFVAVLLSGFAPSWQVLHTLRFFVGLSVGGTLVTFGTFVTELLLPQQRMVLRGIFNWGVARAILTITCMFYPRWRSASIACALILVPGILCIFFLFPESPTWLHKKGRTREMRASERYIARFAGVKYKPVERKPVEHVKSVFEMLRNPGVFRRLGVLWMMWFVAAFCEYGNNLNSNAIYGNLFTNQMLFAVFIIIAKWILLAADTWYPALSRRTLHQGAQLVVCICFLILSILTMLHYNGVGILVINVVGTAFLEYTWDACFLCAMESFETSCRGACTGSCSLMARIGAIASPLLTHLNNFWPPSVFFSVFVLGSINLVVSYKYLIETKGVDLDNVTNETVEPKEDHILVQSPIEEGDLGVETKPTSVDGFENEHVPLDQSSP</sequence>
<dbReference type="InterPro" id="IPR020846">
    <property type="entry name" value="MFS_dom"/>
</dbReference>
<feature type="transmembrane region" description="Helical" evidence="6">
    <location>
        <begin position="225"/>
        <end position="245"/>
    </location>
</feature>
<dbReference type="OrthoDB" id="5296287at2759"/>
<keyword evidence="2 6" id="KW-0812">Transmembrane</keyword>
<feature type="transmembrane region" description="Helical" evidence="6">
    <location>
        <begin position="92"/>
        <end position="109"/>
    </location>
</feature>